<dbReference type="Proteomes" id="UP000776629">
    <property type="component" value="Unassembled WGS sequence"/>
</dbReference>
<dbReference type="InterPro" id="IPR016040">
    <property type="entry name" value="NAD(P)-bd_dom"/>
</dbReference>
<dbReference type="EMBL" id="JACJJQ010000034">
    <property type="protein sequence ID" value="MBM6754526.1"/>
    <property type="molecule type" value="Genomic_DNA"/>
</dbReference>
<reference evidence="2 3" key="1">
    <citation type="journal article" date="2021" name="Sci. Rep.">
        <title>The distribution of antibiotic resistance genes in chicken gut microbiota commensals.</title>
        <authorList>
            <person name="Juricova H."/>
            <person name="Matiasovicova J."/>
            <person name="Kubasova T."/>
            <person name="Cejkova D."/>
            <person name="Rychlik I."/>
        </authorList>
    </citation>
    <scope>NUCLEOTIDE SEQUENCE [LARGE SCALE GENOMIC DNA]</scope>
    <source>
        <strain evidence="2 3">An810</strain>
    </source>
</reference>
<organism evidence="2 3">
    <name type="scientific">Limosilactobacillus alvi</name>
    <dbReference type="NCBI Taxonomy" id="990412"/>
    <lineage>
        <taxon>Bacteria</taxon>
        <taxon>Bacillati</taxon>
        <taxon>Bacillota</taxon>
        <taxon>Bacilli</taxon>
        <taxon>Lactobacillales</taxon>
        <taxon>Lactobacillaceae</taxon>
        <taxon>Limosilactobacillus</taxon>
    </lineage>
</organism>
<dbReference type="CDD" id="cd05243">
    <property type="entry name" value="SDR_a5"/>
    <property type="match status" value="1"/>
</dbReference>
<dbReference type="InterPro" id="IPR036291">
    <property type="entry name" value="NAD(P)-bd_dom_sf"/>
</dbReference>
<evidence type="ECO:0000313" key="3">
    <source>
        <dbReference type="Proteomes" id="UP000776629"/>
    </source>
</evidence>
<dbReference type="Pfam" id="PF13460">
    <property type="entry name" value="NAD_binding_10"/>
    <property type="match status" value="1"/>
</dbReference>
<feature type="domain" description="NAD(P)-binding" evidence="1">
    <location>
        <begin position="7"/>
        <end position="186"/>
    </location>
</feature>
<name>A0ABS2EQM0_9LACO</name>
<dbReference type="SUPFAM" id="SSF51735">
    <property type="entry name" value="NAD(P)-binding Rossmann-fold domains"/>
    <property type="match status" value="1"/>
</dbReference>
<dbReference type="RefSeq" id="WP_204776807.1">
    <property type="nucleotide sequence ID" value="NZ_JACJJQ010000034.1"/>
</dbReference>
<dbReference type="PANTHER" id="PTHR15020:SF50">
    <property type="entry name" value="UPF0659 PROTEIN YMR090W"/>
    <property type="match status" value="1"/>
</dbReference>
<dbReference type="PANTHER" id="PTHR15020">
    <property type="entry name" value="FLAVIN REDUCTASE-RELATED"/>
    <property type="match status" value="1"/>
</dbReference>
<evidence type="ECO:0000259" key="1">
    <source>
        <dbReference type="Pfam" id="PF13460"/>
    </source>
</evidence>
<dbReference type="Gene3D" id="3.40.50.720">
    <property type="entry name" value="NAD(P)-binding Rossmann-like Domain"/>
    <property type="match status" value="1"/>
</dbReference>
<comment type="caution">
    <text evidence="2">The sequence shown here is derived from an EMBL/GenBank/DDBJ whole genome shotgun (WGS) entry which is preliminary data.</text>
</comment>
<sequence length="210" mass="22705">MKVFVAGATGRVGQAVVEQLLARKVTVYAGGRDLRKLPVQAKPVSLDLHAPVTDLQQLISGCDAIIFTAGSRGKDLLQTDLNGAVKLMMAAEKAGIKRFIQLSSAYSLDQEMWTKVPSLAQITDYNLAKYYSDRWLMDETLLDYTIIQAGSLTTKPGTGMIALNPETAGENPISDVAKVLVECLDHDNTIHQVIMMKAGSTPVDEALGQI</sequence>
<proteinExistence type="predicted"/>
<gene>
    <name evidence="2" type="ORF">H5993_07125</name>
</gene>
<protein>
    <submittedName>
        <fullName evidence="2">SDR family oxidoreductase</fullName>
    </submittedName>
</protein>
<keyword evidence="3" id="KW-1185">Reference proteome</keyword>
<accession>A0ABS2EQM0</accession>
<evidence type="ECO:0000313" key="2">
    <source>
        <dbReference type="EMBL" id="MBM6754526.1"/>
    </source>
</evidence>